<evidence type="ECO:0000313" key="1">
    <source>
        <dbReference type="EMBL" id="TDE40641.1"/>
    </source>
</evidence>
<reference evidence="1 2" key="1">
    <citation type="submission" date="2019-03" db="EMBL/GenBank/DDBJ databases">
        <authorList>
            <person name="Zhang S."/>
        </authorList>
    </citation>
    <scope>NUCLEOTIDE SEQUENCE [LARGE SCALE GENOMIC DNA]</scope>
    <source>
        <strain evidence="1 2">S4J41</strain>
    </source>
</reference>
<gene>
    <name evidence="1" type="ORF">E1B25_00010</name>
</gene>
<protein>
    <submittedName>
        <fullName evidence="1">Polyketide synthase</fullName>
    </submittedName>
</protein>
<dbReference type="OrthoDB" id="7867190at2"/>
<sequence length="119" mass="12456">MKALTRILPLRTLVVLLVVALSTSGFAHRFMTPDNQAALDYAQSFGLDVTDICGGVGGKGAQQACDACLLHASMSLPEPAISGIIAELSLAPADWVPHPPVRRTLTAKATRPARAPPTV</sequence>
<keyword evidence="2" id="KW-1185">Reference proteome</keyword>
<organism evidence="1 2">
    <name type="scientific">Antarcticimicrobium sediminis</name>
    <dbReference type="NCBI Taxonomy" id="2546227"/>
    <lineage>
        <taxon>Bacteria</taxon>
        <taxon>Pseudomonadati</taxon>
        <taxon>Pseudomonadota</taxon>
        <taxon>Alphaproteobacteria</taxon>
        <taxon>Rhodobacterales</taxon>
        <taxon>Paracoccaceae</taxon>
        <taxon>Antarcticimicrobium</taxon>
    </lineage>
</organism>
<name>A0A4R5EZW4_9RHOB</name>
<dbReference type="EMBL" id="SMFP01000001">
    <property type="protein sequence ID" value="TDE40641.1"/>
    <property type="molecule type" value="Genomic_DNA"/>
</dbReference>
<comment type="caution">
    <text evidence="1">The sequence shown here is derived from an EMBL/GenBank/DDBJ whole genome shotgun (WGS) entry which is preliminary data.</text>
</comment>
<evidence type="ECO:0000313" key="2">
    <source>
        <dbReference type="Proteomes" id="UP000294662"/>
    </source>
</evidence>
<dbReference type="AlphaFoldDB" id="A0A4R5EZW4"/>
<proteinExistence type="predicted"/>
<accession>A0A4R5EZW4</accession>
<dbReference type="Proteomes" id="UP000294662">
    <property type="component" value="Unassembled WGS sequence"/>
</dbReference>